<protein>
    <submittedName>
        <fullName evidence="1">Uncharacterized protein</fullName>
    </submittedName>
</protein>
<organism evidence="1 2">
    <name type="scientific">Xenopus laevis</name>
    <name type="common">African clawed frog</name>
    <dbReference type="NCBI Taxonomy" id="8355"/>
    <lineage>
        <taxon>Eukaryota</taxon>
        <taxon>Metazoa</taxon>
        <taxon>Chordata</taxon>
        <taxon>Craniata</taxon>
        <taxon>Vertebrata</taxon>
        <taxon>Euteleostomi</taxon>
        <taxon>Amphibia</taxon>
        <taxon>Batrachia</taxon>
        <taxon>Anura</taxon>
        <taxon>Pipoidea</taxon>
        <taxon>Pipidae</taxon>
        <taxon>Xenopodinae</taxon>
        <taxon>Xenopus</taxon>
        <taxon>Xenopus</taxon>
    </lineage>
</organism>
<sequence>MNNCPQPKHSILGIPLLKNTSKQSENKLKILTASPRLPTLKCTSAGNESVIAAENSKRIRKLIYILKNNSSNRYKVYNDCNTKNKRYTEANEKTIEAFISPLCIIHDNDNGEKEVAEETDCPTPPDIMIQTSADGNIHTYVTKLSEENKLLVNDTSTSKGREFEQKDPRCDLIPYPSSCSTSPVSVIKRICNSGREKCTRYESTKNISKAGVRELKSGMVRIFPLSGKENTSQRQ</sequence>
<evidence type="ECO:0000313" key="1">
    <source>
        <dbReference type="EMBL" id="OCT85142.1"/>
    </source>
</evidence>
<evidence type="ECO:0000313" key="2">
    <source>
        <dbReference type="Proteomes" id="UP000694892"/>
    </source>
</evidence>
<accession>A0A974HNZ2</accession>
<gene>
    <name evidence="1" type="ORF">XELAEV_18023308mg</name>
</gene>
<reference evidence="2" key="1">
    <citation type="journal article" date="2016" name="Nature">
        <title>Genome evolution in the allotetraploid frog Xenopus laevis.</title>
        <authorList>
            <person name="Session A.M."/>
            <person name="Uno Y."/>
            <person name="Kwon T."/>
            <person name="Chapman J.A."/>
            <person name="Toyoda A."/>
            <person name="Takahashi S."/>
            <person name="Fukui A."/>
            <person name="Hikosaka A."/>
            <person name="Suzuki A."/>
            <person name="Kondo M."/>
            <person name="van Heeringen S.J."/>
            <person name="Quigley I."/>
            <person name="Heinz S."/>
            <person name="Ogino H."/>
            <person name="Ochi H."/>
            <person name="Hellsten U."/>
            <person name="Lyons J.B."/>
            <person name="Simakov O."/>
            <person name="Putnam N."/>
            <person name="Stites J."/>
            <person name="Kuroki Y."/>
            <person name="Tanaka T."/>
            <person name="Michiue T."/>
            <person name="Watanabe M."/>
            <person name="Bogdanovic O."/>
            <person name="Lister R."/>
            <person name="Georgiou G."/>
            <person name="Paranjpe S.S."/>
            <person name="van Kruijsbergen I."/>
            <person name="Shu S."/>
            <person name="Carlson J."/>
            <person name="Kinoshita T."/>
            <person name="Ohta Y."/>
            <person name="Mawaribuchi S."/>
            <person name="Jenkins J."/>
            <person name="Grimwood J."/>
            <person name="Schmutz J."/>
            <person name="Mitros T."/>
            <person name="Mozaffari S.V."/>
            <person name="Suzuki Y."/>
            <person name="Haramoto Y."/>
            <person name="Yamamoto T.S."/>
            <person name="Takagi C."/>
            <person name="Heald R."/>
            <person name="Miller K."/>
            <person name="Haudenschild C."/>
            <person name="Kitzman J."/>
            <person name="Nakayama T."/>
            <person name="Izutsu Y."/>
            <person name="Robert J."/>
            <person name="Fortriede J."/>
            <person name="Burns K."/>
            <person name="Lotay V."/>
            <person name="Karimi K."/>
            <person name="Yasuoka Y."/>
            <person name="Dichmann D.S."/>
            <person name="Flajnik M.F."/>
            <person name="Houston D.W."/>
            <person name="Shendure J."/>
            <person name="DuPasquier L."/>
            <person name="Vize P.D."/>
            <person name="Zorn A.M."/>
            <person name="Ito M."/>
            <person name="Marcotte E.M."/>
            <person name="Wallingford J.B."/>
            <person name="Ito Y."/>
            <person name="Asashima M."/>
            <person name="Ueno N."/>
            <person name="Matsuda Y."/>
            <person name="Veenstra G.J."/>
            <person name="Fujiyama A."/>
            <person name="Harland R.M."/>
            <person name="Taira M."/>
            <person name="Rokhsar D.S."/>
        </authorList>
    </citation>
    <scope>NUCLEOTIDE SEQUENCE [LARGE SCALE GENOMIC DNA]</scope>
    <source>
        <strain evidence="2">J</strain>
    </source>
</reference>
<dbReference type="Proteomes" id="UP000694892">
    <property type="component" value="Chromosome 4L"/>
</dbReference>
<name>A0A974HNZ2_XENLA</name>
<dbReference type="AlphaFoldDB" id="A0A974HNZ2"/>
<dbReference type="EMBL" id="CM004472">
    <property type="protein sequence ID" value="OCT85142.1"/>
    <property type="molecule type" value="Genomic_DNA"/>
</dbReference>
<proteinExistence type="predicted"/>
<feature type="non-terminal residue" evidence="1">
    <location>
        <position position="235"/>
    </location>
</feature>